<name>A0A6A6XSY2_9PLEO</name>
<keyword evidence="4 5" id="KW-0472">Membrane</keyword>
<evidence type="ECO:0000259" key="6">
    <source>
        <dbReference type="Pfam" id="PF13813"/>
    </source>
</evidence>
<feature type="transmembrane region" description="Helical" evidence="5">
    <location>
        <begin position="226"/>
        <end position="246"/>
    </location>
</feature>
<dbReference type="OrthoDB" id="1077582at2759"/>
<feature type="transmembrane region" description="Helical" evidence="5">
    <location>
        <begin position="21"/>
        <end position="42"/>
    </location>
</feature>
<organism evidence="7 8">
    <name type="scientific">Melanomma pulvis-pyrius CBS 109.77</name>
    <dbReference type="NCBI Taxonomy" id="1314802"/>
    <lineage>
        <taxon>Eukaryota</taxon>
        <taxon>Fungi</taxon>
        <taxon>Dikarya</taxon>
        <taxon>Ascomycota</taxon>
        <taxon>Pezizomycotina</taxon>
        <taxon>Dothideomycetes</taxon>
        <taxon>Pleosporomycetidae</taxon>
        <taxon>Pleosporales</taxon>
        <taxon>Melanommataceae</taxon>
        <taxon>Melanomma</taxon>
    </lineage>
</organism>
<keyword evidence="3 5" id="KW-1133">Transmembrane helix</keyword>
<dbReference type="AlphaFoldDB" id="A0A6A6XSY2"/>
<reference evidence="7" key="1">
    <citation type="journal article" date="2020" name="Stud. Mycol.">
        <title>101 Dothideomycetes genomes: a test case for predicting lifestyles and emergence of pathogens.</title>
        <authorList>
            <person name="Haridas S."/>
            <person name="Albert R."/>
            <person name="Binder M."/>
            <person name="Bloem J."/>
            <person name="Labutti K."/>
            <person name="Salamov A."/>
            <person name="Andreopoulos B."/>
            <person name="Baker S."/>
            <person name="Barry K."/>
            <person name="Bills G."/>
            <person name="Bluhm B."/>
            <person name="Cannon C."/>
            <person name="Castanera R."/>
            <person name="Culley D."/>
            <person name="Daum C."/>
            <person name="Ezra D."/>
            <person name="Gonzalez J."/>
            <person name="Henrissat B."/>
            <person name="Kuo A."/>
            <person name="Liang C."/>
            <person name="Lipzen A."/>
            <person name="Lutzoni F."/>
            <person name="Magnuson J."/>
            <person name="Mondo S."/>
            <person name="Nolan M."/>
            <person name="Ohm R."/>
            <person name="Pangilinan J."/>
            <person name="Park H.-J."/>
            <person name="Ramirez L."/>
            <person name="Alfaro M."/>
            <person name="Sun H."/>
            <person name="Tritt A."/>
            <person name="Yoshinaga Y."/>
            <person name="Zwiers L.-H."/>
            <person name="Turgeon B."/>
            <person name="Goodwin S."/>
            <person name="Spatafora J."/>
            <person name="Crous P."/>
            <person name="Grigoriev I."/>
        </authorList>
    </citation>
    <scope>NUCLEOTIDE SEQUENCE</scope>
    <source>
        <strain evidence="7">CBS 109.77</strain>
    </source>
</reference>
<evidence type="ECO:0000256" key="1">
    <source>
        <dbReference type="ARBA" id="ARBA00004141"/>
    </source>
</evidence>
<proteinExistence type="predicted"/>
<accession>A0A6A6XSY2</accession>
<dbReference type="EMBL" id="MU001770">
    <property type="protein sequence ID" value="KAF2799135.1"/>
    <property type="molecule type" value="Genomic_DNA"/>
</dbReference>
<feature type="transmembrane region" description="Helical" evidence="5">
    <location>
        <begin position="258"/>
        <end position="278"/>
    </location>
</feature>
<gene>
    <name evidence="7" type="ORF">K505DRAFT_321387</name>
</gene>
<keyword evidence="8" id="KW-1185">Reference proteome</keyword>
<feature type="transmembrane region" description="Helical" evidence="5">
    <location>
        <begin position="49"/>
        <end position="67"/>
    </location>
</feature>
<evidence type="ECO:0000256" key="5">
    <source>
        <dbReference type="SAM" id="Phobius"/>
    </source>
</evidence>
<sequence>MANESPITPYADILTHFLQDLLPALLALLIPGIFLYLSLYAFAKRWKTAFVLLSIPTLLGFWMSSYVAPVRCAAFRALLNFAVAAATMKLLDIHALTHTSSFPTYTAGPKPRPSLMALILLTELRYESFTPNPIRHPPPPARPFSASPSLHQYFYSEATQLVLHIGSFIFLQMLPQYDSIKALGILHTIWIIWTSIQLLVRYRTSPPLFGPLYLADSLATFWTETWHNAFASPCLSLAYVPTLFLLSHSPIQIPRAAARGAAVVASFVLMAAFHVYALAPLLSLEGRKRIGVFFVGNGVLTVLESVVWGRRRHWLRAGMAWGVELALASWTVGAAEVADGVLAVDWRALCVGSGV</sequence>
<evidence type="ECO:0000256" key="4">
    <source>
        <dbReference type="ARBA" id="ARBA00023136"/>
    </source>
</evidence>
<feature type="transmembrane region" description="Helical" evidence="5">
    <location>
        <begin position="290"/>
        <end position="309"/>
    </location>
</feature>
<dbReference type="InterPro" id="IPR032805">
    <property type="entry name" value="Wax_synthase_dom"/>
</dbReference>
<comment type="subcellular location">
    <subcellularLocation>
        <location evidence="1">Membrane</location>
        <topology evidence="1">Multi-pass membrane protein</topology>
    </subcellularLocation>
</comment>
<feature type="domain" description="Wax synthase" evidence="6">
    <location>
        <begin position="206"/>
        <end position="294"/>
    </location>
</feature>
<evidence type="ECO:0000256" key="3">
    <source>
        <dbReference type="ARBA" id="ARBA00022989"/>
    </source>
</evidence>
<dbReference type="GO" id="GO:0016020">
    <property type="term" value="C:membrane"/>
    <property type="evidence" value="ECO:0007669"/>
    <property type="project" value="UniProtKB-SubCell"/>
</dbReference>
<evidence type="ECO:0000313" key="7">
    <source>
        <dbReference type="EMBL" id="KAF2799135.1"/>
    </source>
</evidence>
<dbReference type="Pfam" id="PF13813">
    <property type="entry name" value="MBOAT_2"/>
    <property type="match status" value="1"/>
</dbReference>
<evidence type="ECO:0000256" key="2">
    <source>
        <dbReference type="ARBA" id="ARBA00022692"/>
    </source>
</evidence>
<feature type="transmembrane region" description="Helical" evidence="5">
    <location>
        <begin position="182"/>
        <end position="200"/>
    </location>
</feature>
<protein>
    <recommendedName>
        <fullName evidence="6">Wax synthase domain-containing protein</fullName>
    </recommendedName>
</protein>
<evidence type="ECO:0000313" key="8">
    <source>
        <dbReference type="Proteomes" id="UP000799757"/>
    </source>
</evidence>
<dbReference type="Proteomes" id="UP000799757">
    <property type="component" value="Unassembled WGS sequence"/>
</dbReference>
<keyword evidence="2 5" id="KW-0812">Transmembrane</keyword>